<feature type="compositionally biased region" description="Basic residues" evidence="1">
    <location>
        <begin position="273"/>
        <end position="282"/>
    </location>
</feature>
<gene>
    <name evidence="2" type="ORF">WJX74_010675</name>
</gene>
<keyword evidence="3" id="KW-1185">Reference proteome</keyword>
<dbReference type="AlphaFoldDB" id="A0AAW1SA83"/>
<reference evidence="2 3" key="1">
    <citation type="journal article" date="2024" name="Nat. Commun.">
        <title>Phylogenomics reveals the evolutionary origins of lichenization in chlorophyte algae.</title>
        <authorList>
            <person name="Puginier C."/>
            <person name="Libourel C."/>
            <person name="Otte J."/>
            <person name="Skaloud P."/>
            <person name="Haon M."/>
            <person name="Grisel S."/>
            <person name="Petersen M."/>
            <person name="Berrin J.G."/>
            <person name="Delaux P.M."/>
            <person name="Dal Grande F."/>
            <person name="Keller J."/>
        </authorList>
    </citation>
    <scope>NUCLEOTIDE SEQUENCE [LARGE SCALE GENOMIC DNA]</scope>
    <source>
        <strain evidence="2 3">SAG 2145</strain>
    </source>
</reference>
<accession>A0AAW1SA83</accession>
<sequence length="505" mass="54498">MLEGVDLGEPESPRAGMRCPISLEIMVDPVQQQPLSPVQPPPQAHLQPQISPSGCNELLKAYRKQLRSADVVDRMETAQLILDMLYDYPDEAAVSEAVLRHGLNKLIKCAREDDSLDQGMQLICLRILLTLIEQPALHSRLPPTSICELLLDALGRFLHSFPSDRSPKIVERILRLLCADGPSSKLRHEAGIWLAATPAITLRALKASPHKILQKAGDLIYDVVESGIHSPKPPPSALNTEAVRLATRPQATISPREDVPMGHAEGATAGHLLHNRKRKRARLCQSTPSGDAAEGNLAGPSSQMNGADADGVQAPDASHSPASIIDEHIMALWEMLSGSELRASMFSAQEILHLLEGSDKHIASEAIIRTQMLGVILKNASAESSLKPGMQNICLQILLDLVKQPALHSRLLDSGICKTLSDACKGFLRSMPQDFTSPALVAAALRRLVAQGASSEIKHATEERLADSSAEMVSALTACPRASLRAVGRLIGNSPAWLSRHPTTS</sequence>
<evidence type="ECO:0000256" key="1">
    <source>
        <dbReference type="SAM" id="MobiDB-lite"/>
    </source>
</evidence>
<dbReference type="EMBL" id="JALJOS010000002">
    <property type="protein sequence ID" value="KAK9843345.1"/>
    <property type="molecule type" value="Genomic_DNA"/>
</dbReference>
<comment type="caution">
    <text evidence="2">The sequence shown here is derived from an EMBL/GenBank/DDBJ whole genome shotgun (WGS) entry which is preliminary data.</text>
</comment>
<evidence type="ECO:0008006" key="4">
    <source>
        <dbReference type="Google" id="ProtNLM"/>
    </source>
</evidence>
<evidence type="ECO:0000313" key="2">
    <source>
        <dbReference type="EMBL" id="KAK9843345.1"/>
    </source>
</evidence>
<dbReference type="Proteomes" id="UP001438707">
    <property type="component" value="Unassembled WGS sequence"/>
</dbReference>
<feature type="region of interest" description="Disordered" evidence="1">
    <location>
        <begin position="269"/>
        <end position="319"/>
    </location>
</feature>
<protein>
    <recommendedName>
        <fullName evidence="4">TOG domain-containing protein</fullName>
    </recommendedName>
</protein>
<name>A0AAW1SA83_9CHLO</name>
<organism evidence="2 3">
    <name type="scientific">Apatococcus lobatus</name>
    <dbReference type="NCBI Taxonomy" id="904363"/>
    <lineage>
        <taxon>Eukaryota</taxon>
        <taxon>Viridiplantae</taxon>
        <taxon>Chlorophyta</taxon>
        <taxon>core chlorophytes</taxon>
        <taxon>Trebouxiophyceae</taxon>
        <taxon>Chlorellales</taxon>
        <taxon>Chlorellaceae</taxon>
        <taxon>Apatococcus</taxon>
    </lineage>
</organism>
<proteinExistence type="predicted"/>
<dbReference type="InterPro" id="IPR016024">
    <property type="entry name" value="ARM-type_fold"/>
</dbReference>
<evidence type="ECO:0000313" key="3">
    <source>
        <dbReference type="Proteomes" id="UP001438707"/>
    </source>
</evidence>
<dbReference type="SUPFAM" id="SSF48371">
    <property type="entry name" value="ARM repeat"/>
    <property type="match status" value="1"/>
</dbReference>